<gene>
    <name evidence="7" type="ORF">I8E28_08715</name>
</gene>
<evidence type="ECO:0000313" key="7">
    <source>
        <dbReference type="EMBL" id="MBK0392672.1"/>
    </source>
</evidence>
<dbReference type="AlphaFoldDB" id="A0A934Q118"/>
<accession>A0A934Q118</accession>
<dbReference type="InterPro" id="IPR046799">
    <property type="entry name" value="ROXA-like_wH"/>
</dbReference>
<reference evidence="7" key="1">
    <citation type="submission" date="2020-12" db="EMBL/GenBank/DDBJ databases">
        <title>Ramlibacter sp. nov., isolated from a freshwater alga, Cryptomonas.</title>
        <authorList>
            <person name="Kim H.M."/>
            <person name="Jeon C.O."/>
        </authorList>
    </citation>
    <scope>NUCLEOTIDE SEQUENCE</scope>
    <source>
        <strain evidence="7">CrO1</strain>
    </source>
</reference>
<dbReference type="GO" id="GO:0016706">
    <property type="term" value="F:2-oxoglutarate-dependent dioxygenase activity"/>
    <property type="evidence" value="ECO:0007669"/>
    <property type="project" value="TreeGrafter"/>
</dbReference>
<feature type="domain" description="JmjC" evidence="6">
    <location>
        <begin position="101"/>
        <end position="227"/>
    </location>
</feature>
<keyword evidence="8" id="KW-1185">Reference proteome</keyword>
<keyword evidence="2" id="KW-0479">Metal-binding</keyword>
<evidence type="ECO:0000256" key="2">
    <source>
        <dbReference type="ARBA" id="ARBA00022723"/>
    </source>
</evidence>
<evidence type="ECO:0000256" key="4">
    <source>
        <dbReference type="ARBA" id="ARBA00023002"/>
    </source>
</evidence>
<dbReference type="InterPro" id="IPR003347">
    <property type="entry name" value="JmjC_dom"/>
</dbReference>
<dbReference type="PROSITE" id="PS51184">
    <property type="entry name" value="JMJC"/>
    <property type="match status" value="1"/>
</dbReference>
<dbReference type="RefSeq" id="WP_200787596.1">
    <property type="nucleotide sequence ID" value="NZ_JAEDAO010000001.1"/>
</dbReference>
<dbReference type="SMART" id="SM00558">
    <property type="entry name" value="JmjC"/>
    <property type="match status" value="1"/>
</dbReference>
<evidence type="ECO:0000313" key="8">
    <source>
        <dbReference type="Proteomes" id="UP000617041"/>
    </source>
</evidence>
<comment type="caution">
    <text evidence="7">The sequence shown here is derived from an EMBL/GenBank/DDBJ whole genome shotgun (WGS) entry which is preliminary data.</text>
</comment>
<sequence>MDIDAPLPLLGGLSPARFMQRHWQRKPLLVRGAIPGIAPLLDRDAIRALAARDDVESRIVEHGEADAWKLRRGPFGPRGLPAFSRPRWTVLLQGLDLHLDTAHALLRQFRFIPDARLDDVMVSHATDGGGVGPHFDSYDVFLLQVQGQRRWRWGRQRDLQLREDVPLKILERFEPEHEAVLEPGDMLYLPPRYAHDGVAEGECQTCSIGFRAPARAELARELLQRIADHAEDDEPRLYADAGQPALARSAQVPAALQAFAVDAVRRALDEPGALEQSLGETLTEPKANVVFTGGRAPRRGQGIVLDRRTRMLYDDRHVFVNGESWRAGGADARLMRKLADDRGLSAADLARASDDARELLASWCEAGWAHGGGER</sequence>
<evidence type="ECO:0000256" key="1">
    <source>
        <dbReference type="ARBA" id="ARBA00001954"/>
    </source>
</evidence>
<comment type="cofactor">
    <cofactor evidence="1">
        <name>Fe(2+)</name>
        <dbReference type="ChEBI" id="CHEBI:29033"/>
    </cofactor>
</comment>
<dbReference type="GO" id="GO:0046872">
    <property type="term" value="F:metal ion binding"/>
    <property type="evidence" value="ECO:0007669"/>
    <property type="project" value="UniProtKB-KW"/>
</dbReference>
<dbReference type="Pfam" id="PF08007">
    <property type="entry name" value="JmjC_2"/>
    <property type="match status" value="1"/>
</dbReference>
<evidence type="ECO:0000256" key="5">
    <source>
        <dbReference type="ARBA" id="ARBA00023004"/>
    </source>
</evidence>
<dbReference type="InterPro" id="IPR039994">
    <property type="entry name" value="NO66-like"/>
</dbReference>
<evidence type="ECO:0000259" key="6">
    <source>
        <dbReference type="PROSITE" id="PS51184"/>
    </source>
</evidence>
<keyword evidence="3" id="KW-0223">Dioxygenase</keyword>
<keyword evidence="4" id="KW-0560">Oxidoreductase</keyword>
<name>A0A934Q118_9BURK</name>
<dbReference type="PANTHER" id="PTHR13096">
    <property type="entry name" value="MINA53 MYC INDUCED NUCLEAR ANTIGEN"/>
    <property type="match status" value="1"/>
</dbReference>
<proteinExistence type="predicted"/>
<organism evidence="7 8">
    <name type="scientific">Ramlibacter algicola</name>
    <dbReference type="NCBI Taxonomy" id="2795217"/>
    <lineage>
        <taxon>Bacteria</taxon>
        <taxon>Pseudomonadati</taxon>
        <taxon>Pseudomonadota</taxon>
        <taxon>Betaproteobacteria</taxon>
        <taxon>Burkholderiales</taxon>
        <taxon>Comamonadaceae</taxon>
        <taxon>Ramlibacter</taxon>
    </lineage>
</organism>
<dbReference type="Proteomes" id="UP000617041">
    <property type="component" value="Unassembled WGS sequence"/>
</dbReference>
<protein>
    <submittedName>
        <fullName evidence="7">Cupin domain-containing protein</fullName>
    </submittedName>
</protein>
<dbReference type="Gene3D" id="3.40.366.30">
    <property type="entry name" value="50S ribosomal protein L16 arginine hydroxylase, Chain A, Domain 2"/>
    <property type="match status" value="1"/>
</dbReference>
<dbReference type="Gene3D" id="2.60.120.650">
    <property type="entry name" value="Cupin"/>
    <property type="match status" value="1"/>
</dbReference>
<dbReference type="Pfam" id="PF20514">
    <property type="entry name" value="WHD_ROXA"/>
    <property type="match status" value="1"/>
</dbReference>
<keyword evidence="5" id="KW-0408">Iron</keyword>
<dbReference type="PANTHER" id="PTHR13096:SF8">
    <property type="entry name" value="RIBOSOMAL OXYGENASE 1"/>
    <property type="match status" value="1"/>
</dbReference>
<dbReference type="SUPFAM" id="SSF51197">
    <property type="entry name" value="Clavaminate synthase-like"/>
    <property type="match status" value="1"/>
</dbReference>
<dbReference type="EMBL" id="JAEDAO010000001">
    <property type="protein sequence ID" value="MBK0392672.1"/>
    <property type="molecule type" value="Genomic_DNA"/>
</dbReference>
<evidence type="ECO:0000256" key="3">
    <source>
        <dbReference type="ARBA" id="ARBA00022964"/>
    </source>
</evidence>